<dbReference type="HOGENOM" id="CLU_066545_0_1_1"/>
<keyword evidence="2 3" id="KW-0732">Signal</keyword>
<dbReference type="EMBL" id="KI397142">
    <property type="protein sequence ID" value="ERM96199.1"/>
    <property type="molecule type" value="Genomic_DNA"/>
</dbReference>
<keyword evidence="6" id="KW-1185">Reference proteome</keyword>
<evidence type="ECO:0000256" key="1">
    <source>
        <dbReference type="ARBA" id="ARBA00004167"/>
    </source>
</evidence>
<evidence type="ECO:0000313" key="6">
    <source>
        <dbReference type="Proteomes" id="UP000017836"/>
    </source>
</evidence>
<organism evidence="5 6">
    <name type="scientific">Amborella trichopoda</name>
    <dbReference type="NCBI Taxonomy" id="13333"/>
    <lineage>
        <taxon>Eukaryota</taxon>
        <taxon>Viridiplantae</taxon>
        <taxon>Streptophyta</taxon>
        <taxon>Embryophyta</taxon>
        <taxon>Tracheophyta</taxon>
        <taxon>Spermatophyta</taxon>
        <taxon>Magnoliopsida</taxon>
        <taxon>Amborellales</taxon>
        <taxon>Amborellaceae</taxon>
        <taxon>Amborella</taxon>
    </lineage>
</organism>
<name>W1NLS3_AMBTC</name>
<dbReference type="KEGG" id="atr:18424126"/>
<dbReference type="OMA" id="CGSPRFY"/>
<sequence>MAAPHPFQALNLILFLLATPFSASESTPTSWPCQDHCGSLPVRYPLGTGPGCGDPRFAASVSCKNNQFLFTTHTGSYPILSIDYAQSRMLVSDPRMSTCMAMQSSSGFALDWAAPFQLDGSVFALLACNDPSRLVHDGSSLCDMASSHICSSLGGCAAMSTLGVQPFSPEAASTCCVYAPINLGPAHEVNLTQLGCKGYAAVAGFGDTPTDPARWSYGVALHYSYGLGNGYLPAVCDACQRSGGACGYAGTSLRVSFVCVCKTGVNTTSDCYAQQGLWGGGFRRGASVLGLVMTGSFWAAFMAAGR</sequence>
<dbReference type="Pfam" id="PF13947">
    <property type="entry name" value="GUB_WAK_bind"/>
    <property type="match status" value="1"/>
</dbReference>
<dbReference type="GO" id="GO:0030247">
    <property type="term" value="F:polysaccharide binding"/>
    <property type="evidence" value="ECO:0007669"/>
    <property type="project" value="InterPro"/>
</dbReference>
<evidence type="ECO:0000256" key="3">
    <source>
        <dbReference type="SAM" id="SignalP"/>
    </source>
</evidence>
<comment type="subcellular location">
    <subcellularLocation>
        <location evidence="1">Membrane</location>
        <topology evidence="1">Single-pass membrane protein</topology>
    </subcellularLocation>
</comment>
<dbReference type="InterPro" id="IPR025287">
    <property type="entry name" value="WAK_GUB"/>
</dbReference>
<dbReference type="Gramene" id="ERM96199">
    <property type="protein sequence ID" value="ERM96199"/>
    <property type="gene ID" value="AMTR_s00001p00109150"/>
</dbReference>
<dbReference type="PANTHER" id="PTHR33355:SF1">
    <property type="entry name" value="WALL-ASSOCIATED RECEPTOR KINASE-LIKE 15"/>
    <property type="match status" value="1"/>
</dbReference>
<feature type="chain" id="PRO_5004806765" description="Wall-associated receptor kinase galacturonan-binding domain-containing protein" evidence="3">
    <location>
        <begin position="25"/>
        <end position="306"/>
    </location>
</feature>
<dbReference type="OrthoDB" id="1933476at2759"/>
<accession>W1NLS3</accession>
<dbReference type="PANTHER" id="PTHR33355">
    <property type="entry name" value="WALL-ASSOCIATED RECEPTOR KINASE CARBOXY-TERMINAL PROTEIN-RELATED"/>
    <property type="match status" value="1"/>
</dbReference>
<proteinExistence type="predicted"/>
<evidence type="ECO:0000313" key="5">
    <source>
        <dbReference type="EMBL" id="ERM96199.1"/>
    </source>
</evidence>
<dbReference type="GO" id="GO:0016020">
    <property type="term" value="C:membrane"/>
    <property type="evidence" value="ECO:0007669"/>
    <property type="project" value="UniProtKB-SubCell"/>
</dbReference>
<gene>
    <name evidence="5" type="ORF">AMTR_s00001p00109150</name>
</gene>
<evidence type="ECO:0000256" key="2">
    <source>
        <dbReference type="ARBA" id="ARBA00022729"/>
    </source>
</evidence>
<protein>
    <recommendedName>
        <fullName evidence="4">Wall-associated receptor kinase galacturonan-binding domain-containing protein</fullName>
    </recommendedName>
</protein>
<evidence type="ECO:0000259" key="4">
    <source>
        <dbReference type="Pfam" id="PF13947"/>
    </source>
</evidence>
<feature type="signal peptide" evidence="3">
    <location>
        <begin position="1"/>
        <end position="24"/>
    </location>
</feature>
<feature type="domain" description="Wall-associated receptor kinase galacturonan-binding" evidence="4">
    <location>
        <begin position="33"/>
        <end position="93"/>
    </location>
</feature>
<dbReference type="eggNOG" id="ENOG502RKM6">
    <property type="taxonomic scope" value="Eukaryota"/>
</dbReference>
<dbReference type="AlphaFoldDB" id="W1NLS3"/>
<reference evidence="6" key="1">
    <citation type="journal article" date="2013" name="Science">
        <title>The Amborella genome and the evolution of flowering plants.</title>
        <authorList>
            <consortium name="Amborella Genome Project"/>
        </authorList>
    </citation>
    <scope>NUCLEOTIDE SEQUENCE [LARGE SCALE GENOMIC DNA]</scope>
</reference>
<dbReference type="Proteomes" id="UP000017836">
    <property type="component" value="Unassembled WGS sequence"/>
</dbReference>